<dbReference type="Ensembl" id="ENSTNIT00000007992.1">
    <property type="protein sequence ID" value="ENSTNIP00000007831.1"/>
    <property type="gene ID" value="ENSTNIG00000005159.1"/>
</dbReference>
<proteinExistence type="inferred from homology"/>
<accession>H3CHV3</accession>
<keyword evidence="6" id="KW-1185">Reference proteome</keyword>
<evidence type="ECO:0000256" key="3">
    <source>
        <dbReference type="ARBA" id="ARBA00021777"/>
    </source>
</evidence>
<reference evidence="6" key="1">
    <citation type="journal article" date="2004" name="Nature">
        <title>Genome duplication in the teleost fish Tetraodon nigroviridis reveals the early vertebrate proto-karyotype.</title>
        <authorList>
            <person name="Jaillon O."/>
            <person name="Aury J.-M."/>
            <person name="Brunet F."/>
            <person name="Petit J.-L."/>
            <person name="Stange-Thomann N."/>
            <person name="Mauceli E."/>
            <person name="Bouneau L."/>
            <person name="Fischer C."/>
            <person name="Ozouf-Costaz C."/>
            <person name="Bernot A."/>
            <person name="Nicaud S."/>
            <person name="Jaffe D."/>
            <person name="Fisher S."/>
            <person name="Lutfalla G."/>
            <person name="Dossat C."/>
            <person name="Segurens B."/>
            <person name="Dasilva C."/>
            <person name="Salanoubat M."/>
            <person name="Levy M."/>
            <person name="Boudet N."/>
            <person name="Castellano S."/>
            <person name="Anthouard V."/>
            <person name="Jubin C."/>
            <person name="Castelli V."/>
            <person name="Katinka M."/>
            <person name="Vacherie B."/>
            <person name="Biemont C."/>
            <person name="Skalli Z."/>
            <person name="Cattolico L."/>
            <person name="Poulain J."/>
            <person name="De Berardinis V."/>
            <person name="Cruaud C."/>
            <person name="Duprat S."/>
            <person name="Brottier P."/>
            <person name="Coutanceau J.-P."/>
            <person name="Gouzy J."/>
            <person name="Parra G."/>
            <person name="Lardier G."/>
            <person name="Chapple C."/>
            <person name="McKernan K.J."/>
            <person name="McEwan P."/>
            <person name="Bosak S."/>
            <person name="Kellis M."/>
            <person name="Volff J.-N."/>
            <person name="Guigo R."/>
            <person name="Zody M.C."/>
            <person name="Mesirov J."/>
            <person name="Lindblad-Toh K."/>
            <person name="Birren B."/>
            <person name="Nusbaum C."/>
            <person name="Kahn D."/>
            <person name="Robinson-Rechavi M."/>
            <person name="Laudet V."/>
            <person name="Schachter V."/>
            <person name="Quetier F."/>
            <person name="Saurin W."/>
            <person name="Scarpelli C."/>
            <person name="Wincker P."/>
            <person name="Lander E.S."/>
            <person name="Weissenbach J."/>
            <person name="Roest Crollius H."/>
        </authorList>
    </citation>
    <scope>NUCLEOTIDE SEQUENCE [LARGE SCALE GENOMIC DNA]</scope>
</reference>
<dbReference type="InterPro" id="IPR009622">
    <property type="entry name" value="NDUFAF4"/>
</dbReference>
<dbReference type="Proteomes" id="UP000007303">
    <property type="component" value="Unassembled WGS sequence"/>
</dbReference>
<dbReference type="GO" id="GO:0032981">
    <property type="term" value="P:mitochondrial respiratory chain complex I assembly"/>
    <property type="evidence" value="ECO:0007669"/>
    <property type="project" value="InterPro"/>
</dbReference>
<dbReference type="InParanoid" id="H3CHV3"/>
<evidence type="ECO:0000313" key="6">
    <source>
        <dbReference type="Proteomes" id="UP000007303"/>
    </source>
</evidence>
<comment type="similarity">
    <text evidence="1">Belongs to the NDUFAF4 family.</text>
</comment>
<protein>
    <recommendedName>
        <fullName evidence="3">NADH dehydrogenase [ubiquinone] 1 alpha subcomplex assembly factor 4</fullName>
    </recommendedName>
</protein>
<dbReference type="AlphaFoldDB" id="H3CHV3"/>
<dbReference type="PANTHER" id="PTHR13338">
    <property type="entry name" value="UPF0240 PROTEIN"/>
    <property type="match status" value="1"/>
</dbReference>
<feature type="region of interest" description="Disordered" evidence="4">
    <location>
        <begin position="22"/>
        <end position="52"/>
    </location>
</feature>
<dbReference type="OMA" id="SMPNADP"/>
<evidence type="ECO:0000256" key="2">
    <source>
        <dbReference type="ARBA" id="ARBA00011265"/>
    </source>
</evidence>
<name>H3CHV3_TETNG</name>
<dbReference type="STRING" id="99883.ENSTNIP00000007831"/>
<evidence type="ECO:0000256" key="1">
    <source>
        <dbReference type="ARBA" id="ARBA00010698"/>
    </source>
</evidence>
<reference evidence="5" key="2">
    <citation type="submission" date="2025-08" db="UniProtKB">
        <authorList>
            <consortium name="Ensembl"/>
        </authorList>
    </citation>
    <scope>IDENTIFICATION</scope>
</reference>
<dbReference type="Pfam" id="PF06784">
    <property type="entry name" value="UPF0240"/>
    <property type="match status" value="1"/>
</dbReference>
<reference evidence="5" key="3">
    <citation type="submission" date="2025-09" db="UniProtKB">
        <authorList>
            <consortium name="Ensembl"/>
        </authorList>
    </citation>
    <scope>IDENTIFICATION</scope>
</reference>
<comment type="subunit">
    <text evidence="2">Binds calmodulin. Interacts with NDUFAF3.</text>
</comment>
<dbReference type="GeneTree" id="ENSGT00940000173595"/>
<organism evidence="5 6">
    <name type="scientific">Tetraodon nigroviridis</name>
    <name type="common">Spotted green pufferfish</name>
    <name type="synonym">Chelonodon nigroviridis</name>
    <dbReference type="NCBI Taxonomy" id="99883"/>
    <lineage>
        <taxon>Eukaryota</taxon>
        <taxon>Metazoa</taxon>
        <taxon>Chordata</taxon>
        <taxon>Craniata</taxon>
        <taxon>Vertebrata</taxon>
        <taxon>Euteleostomi</taxon>
        <taxon>Actinopterygii</taxon>
        <taxon>Neopterygii</taxon>
        <taxon>Teleostei</taxon>
        <taxon>Neoteleostei</taxon>
        <taxon>Acanthomorphata</taxon>
        <taxon>Eupercaria</taxon>
        <taxon>Tetraodontiformes</taxon>
        <taxon>Tetradontoidea</taxon>
        <taxon>Tetraodontidae</taxon>
        <taxon>Tetraodon</taxon>
    </lineage>
</organism>
<sequence>MGARVARILRNFNLENRVHREISREKPLSAPRHPVNTATPASMPNADPISGKNEPLLSLLQSVYVESTDPAAAAQVRKLIAS</sequence>
<dbReference type="HOGENOM" id="CLU_2580013_0_0_1"/>
<dbReference type="GO" id="GO:0005739">
    <property type="term" value="C:mitochondrion"/>
    <property type="evidence" value="ECO:0007669"/>
    <property type="project" value="TreeGrafter"/>
</dbReference>
<evidence type="ECO:0000256" key="4">
    <source>
        <dbReference type="SAM" id="MobiDB-lite"/>
    </source>
</evidence>
<dbReference type="PANTHER" id="PTHR13338:SF4">
    <property type="entry name" value="NADH DEHYDROGENASE [UBIQUINONE] 1 ALPHA SUBCOMPLEX ASSEMBLY FACTOR 4"/>
    <property type="match status" value="1"/>
</dbReference>
<evidence type="ECO:0000313" key="5">
    <source>
        <dbReference type="Ensembl" id="ENSTNIP00000007831.1"/>
    </source>
</evidence>